<dbReference type="Proteomes" id="UP000609172">
    <property type="component" value="Unassembled WGS sequence"/>
</dbReference>
<comment type="caution">
    <text evidence="4">The sequence shown here is derived from an EMBL/GenBank/DDBJ whole genome shotgun (WGS) entry which is preliminary data.</text>
</comment>
<evidence type="ECO:0000313" key="5">
    <source>
        <dbReference type="Proteomes" id="UP000609172"/>
    </source>
</evidence>
<sequence>MKALQKLLYLVGLWSLLFAKGYSQNTPLSTQAKVSVLTCGTGNESYSLFGHTAIRVKDSVQGLDVVYNYGAFDFNTPNFVAKFAKGDLQYFVVAHSYADFIYNYTAEKRSVYEQELQIETPAKQLIFNNLNKTLFSEERYYTYKFIDKNCTTMVVDILNQSLGSDYITKKGDTTQTYRSVLYPYFDGHFYEQLGTSIIFGTKVDQKATHIFLPFELKNSLAKTKYQQHPLARKSSTLLYFEKEKASSWWNNWYTYVLFLGLVLVLNKKSLNYTFLTILGILGLFFITMGFYSFHHELANNYNALLFSPLLVLLVFFAVIQNKKRVYQLAVFHLILLVAYTIYIANKAHFLIVLPLCITTFLILLRIAWHNKKIPIIM</sequence>
<feature type="transmembrane region" description="Helical" evidence="1">
    <location>
        <begin position="300"/>
        <end position="318"/>
    </location>
</feature>
<evidence type="ECO:0000256" key="2">
    <source>
        <dbReference type="SAM" id="SignalP"/>
    </source>
</evidence>
<dbReference type="EMBL" id="JAEHFV010000006">
    <property type="protein sequence ID" value="MBK0370733.1"/>
    <property type="molecule type" value="Genomic_DNA"/>
</dbReference>
<feature type="transmembrane region" description="Helical" evidence="1">
    <location>
        <begin position="325"/>
        <end position="343"/>
    </location>
</feature>
<dbReference type="Pfam" id="PF13387">
    <property type="entry name" value="Lnb_N"/>
    <property type="match status" value="1"/>
</dbReference>
<evidence type="ECO:0000313" key="4">
    <source>
        <dbReference type="EMBL" id="MBK0370733.1"/>
    </source>
</evidence>
<feature type="transmembrane region" description="Helical" evidence="1">
    <location>
        <begin position="248"/>
        <end position="265"/>
    </location>
</feature>
<dbReference type="RefSeq" id="WP_200106866.1">
    <property type="nucleotide sequence ID" value="NZ_JAEHFV010000006.1"/>
</dbReference>
<feature type="domain" description="Lnb N-terminal periplasmic" evidence="3">
    <location>
        <begin position="32"/>
        <end position="179"/>
    </location>
</feature>
<evidence type="ECO:0000256" key="1">
    <source>
        <dbReference type="SAM" id="Phobius"/>
    </source>
</evidence>
<accession>A0A934PPI4</accession>
<gene>
    <name evidence="4" type="ORF">I5M07_12930</name>
</gene>
<keyword evidence="5" id="KW-1185">Reference proteome</keyword>
<proteinExistence type="predicted"/>
<feature type="signal peptide" evidence="2">
    <location>
        <begin position="1"/>
        <end position="19"/>
    </location>
</feature>
<reference evidence="4" key="1">
    <citation type="submission" date="2020-12" db="EMBL/GenBank/DDBJ databases">
        <title>Bacterial novel species Flavobacterium sp. SE-1-e isolated from soil.</title>
        <authorList>
            <person name="Jung H.-Y."/>
        </authorList>
    </citation>
    <scope>NUCLEOTIDE SEQUENCE</scope>
    <source>
        <strain evidence="4">SE-1-e</strain>
    </source>
</reference>
<protein>
    <submittedName>
        <fullName evidence="4">DUF4105 domain-containing protein</fullName>
    </submittedName>
</protein>
<evidence type="ECO:0000259" key="3">
    <source>
        <dbReference type="Pfam" id="PF13387"/>
    </source>
</evidence>
<organism evidence="4 5">
    <name type="scientific">Flavobacterium agrisoli</name>
    <dbReference type="NCBI Taxonomy" id="2793066"/>
    <lineage>
        <taxon>Bacteria</taxon>
        <taxon>Pseudomonadati</taxon>
        <taxon>Bacteroidota</taxon>
        <taxon>Flavobacteriia</taxon>
        <taxon>Flavobacteriales</taxon>
        <taxon>Flavobacteriaceae</taxon>
        <taxon>Flavobacterium</taxon>
    </lineage>
</organism>
<keyword evidence="1" id="KW-0472">Membrane</keyword>
<feature type="transmembrane region" description="Helical" evidence="1">
    <location>
        <begin position="349"/>
        <end position="368"/>
    </location>
</feature>
<name>A0A934PPI4_9FLAO</name>
<keyword evidence="1" id="KW-0812">Transmembrane</keyword>
<dbReference type="InterPro" id="IPR025178">
    <property type="entry name" value="Lnb_N"/>
</dbReference>
<dbReference type="AlphaFoldDB" id="A0A934PPI4"/>
<keyword evidence="2" id="KW-0732">Signal</keyword>
<feature type="chain" id="PRO_5037051232" evidence="2">
    <location>
        <begin position="20"/>
        <end position="377"/>
    </location>
</feature>
<feature type="transmembrane region" description="Helical" evidence="1">
    <location>
        <begin position="272"/>
        <end position="294"/>
    </location>
</feature>
<keyword evidence="1" id="KW-1133">Transmembrane helix</keyword>